<dbReference type="NCBIfam" id="NF004653">
    <property type="entry name" value="PRK06003.1"/>
    <property type="match status" value="1"/>
</dbReference>
<organism evidence="4 5">
    <name type="scientific">Bartonella bilalgolemii</name>
    <dbReference type="NCBI Taxonomy" id="2942911"/>
    <lineage>
        <taxon>Bacteria</taxon>
        <taxon>Pseudomonadati</taxon>
        <taxon>Pseudomonadota</taxon>
        <taxon>Alphaproteobacteria</taxon>
        <taxon>Hyphomicrobiales</taxon>
        <taxon>Bartonellaceae</taxon>
        <taxon>Bartonella</taxon>
    </lineage>
</organism>
<sequence length="128" mass="14235">MDSVNFFEMANKQADWLSVRQKAIASNVANANTPGYKARDVEDFTAILQNKTISMAVTNVHHMDITENGMETHVIRPENIMEVTHSGNDVNLEEEMRKGGDISREISLNTAIVKAFHRMTMATVRGGA</sequence>
<protein>
    <submittedName>
        <fullName evidence="4">Flagellar basal body rod protein FlgB</fullName>
    </submittedName>
</protein>
<proteinExistence type="inferred from homology"/>
<dbReference type="EMBL" id="JAMCOF010000002">
    <property type="protein sequence ID" value="MCL6229445.1"/>
    <property type="molecule type" value="Genomic_DNA"/>
</dbReference>
<evidence type="ECO:0000259" key="3">
    <source>
        <dbReference type="Pfam" id="PF00460"/>
    </source>
</evidence>
<comment type="similarity">
    <text evidence="2">Belongs to the flagella basal body rod proteins family.</text>
</comment>
<comment type="caution">
    <text evidence="4">The sequence shown here is derived from an EMBL/GenBank/DDBJ whole genome shotgun (WGS) entry which is preliminary data.</text>
</comment>
<feature type="domain" description="Flagellar basal body rod protein N-terminal" evidence="3">
    <location>
        <begin position="18"/>
        <end position="37"/>
    </location>
</feature>
<reference evidence="4 5" key="1">
    <citation type="submission" date="2022-05" db="EMBL/GenBank/DDBJ databases">
        <title>Description of the Bartonella bilalgolemii sp. nov. Isolated from Apodemus uralensis (Pallas 1811).</title>
        <authorList>
            <person name="Zgheib R."/>
            <person name="Celebi B."/>
        </authorList>
    </citation>
    <scope>NUCLEOTIDE SEQUENCE [LARGE SCALE GENOMIC DNA]</scope>
    <source>
        <strain evidence="4 5">G70</strain>
    </source>
</reference>
<gene>
    <name evidence="4" type="primary">flgB</name>
    <name evidence="4" type="ORF">M4Z11_02290</name>
</gene>
<evidence type="ECO:0000313" key="5">
    <source>
        <dbReference type="Proteomes" id="UP001523003"/>
    </source>
</evidence>
<accession>A0ABT0P7K3</accession>
<keyword evidence="5" id="KW-1185">Reference proteome</keyword>
<dbReference type="Proteomes" id="UP001523003">
    <property type="component" value="Unassembled WGS sequence"/>
</dbReference>
<dbReference type="RefSeq" id="WP_249675635.1">
    <property type="nucleotide sequence ID" value="NZ_JAMCOF010000002.1"/>
</dbReference>
<evidence type="ECO:0000256" key="2">
    <source>
        <dbReference type="ARBA" id="ARBA00009677"/>
    </source>
</evidence>
<dbReference type="PROSITE" id="PS00588">
    <property type="entry name" value="FLAGELLA_BB_ROD"/>
    <property type="match status" value="1"/>
</dbReference>
<dbReference type="InterPro" id="IPR019776">
    <property type="entry name" value="Flagellar_basal_body_rod_CS"/>
</dbReference>
<keyword evidence="4" id="KW-0969">Cilium</keyword>
<keyword evidence="4" id="KW-0966">Cell projection</keyword>
<keyword evidence="4" id="KW-0282">Flagellum</keyword>
<dbReference type="Pfam" id="PF00460">
    <property type="entry name" value="Flg_bb_rod"/>
    <property type="match status" value="1"/>
</dbReference>
<comment type="subcellular location">
    <subcellularLocation>
        <location evidence="1">Bacterial flagellum basal body</location>
    </subcellularLocation>
</comment>
<dbReference type="InterPro" id="IPR001444">
    <property type="entry name" value="Flag_bb_rod_N"/>
</dbReference>
<evidence type="ECO:0000256" key="1">
    <source>
        <dbReference type="ARBA" id="ARBA00004117"/>
    </source>
</evidence>
<name>A0ABT0P7K3_9HYPH</name>
<evidence type="ECO:0000313" key="4">
    <source>
        <dbReference type="EMBL" id="MCL6229445.1"/>
    </source>
</evidence>